<feature type="DNA-binding region" description="OmpR/PhoB-type" evidence="7">
    <location>
        <begin position="138"/>
        <end position="237"/>
    </location>
</feature>
<dbReference type="GO" id="GO:0005829">
    <property type="term" value="C:cytosol"/>
    <property type="evidence" value="ECO:0007669"/>
    <property type="project" value="TreeGrafter"/>
</dbReference>
<evidence type="ECO:0000256" key="4">
    <source>
        <dbReference type="ARBA" id="ARBA00023125"/>
    </source>
</evidence>
<dbReference type="PANTHER" id="PTHR48111">
    <property type="entry name" value="REGULATOR OF RPOS"/>
    <property type="match status" value="1"/>
</dbReference>
<dbReference type="InterPro" id="IPR001789">
    <property type="entry name" value="Sig_transdc_resp-reg_receiver"/>
</dbReference>
<dbReference type="PANTHER" id="PTHR48111:SF21">
    <property type="entry name" value="DNA-BINDING DUAL MASTER TRANSCRIPTIONAL REGULATOR RPAA"/>
    <property type="match status" value="1"/>
</dbReference>
<dbReference type="SMART" id="SM00862">
    <property type="entry name" value="Trans_reg_C"/>
    <property type="match status" value="1"/>
</dbReference>
<evidence type="ECO:0000313" key="10">
    <source>
        <dbReference type="EMBL" id="AFN74366.1"/>
    </source>
</evidence>
<dbReference type="OrthoDB" id="9790442at2"/>
<dbReference type="AlphaFoldDB" id="I7A363"/>
<organism evidence="10 11">
    <name type="scientific">Melioribacter roseus (strain DSM 23840 / JCM 17771 / VKM B-2668 / P3M-2)</name>
    <dbReference type="NCBI Taxonomy" id="1191523"/>
    <lineage>
        <taxon>Bacteria</taxon>
        <taxon>Pseudomonadati</taxon>
        <taxon>Ignavibacteriota</taxon>
        <taxon>Ignavibacteria</taxon>
        <taxon>Ignavibacteriales</taxon>
        <taxon>Melioribacteraceae</taxon>
        <taxon>Melioribacter</taxon>
    </lineage>
</organism>
<dbReference type="CDD" id="cd00383">
    <property type="entry name" value="trans_reg_C"/>
    <property type="match status" value="1"/>
</dbReference>
<keyword evidence="3" id="KW-0805">Transcription regulation</keyword>
<keyword evidence="11" id="KW-1185">Reference proteome</keyword>
<keyword evidence="4 7" id="KW-0238">DNA-binding</keyword>
<dbReference type="InterPro" id="IPR036388">
    <property type="entry name" value="WH-like_DNA-bd_sf"/>
</dbReference>
<evidence type="ECO:0000259" key="9">
    <source>
        <dbReference type="PROSITE" id="PS51755"/>
    </source>
</evidence>
<dbReference type="KEGG" id="mro:MROS_1127"/>
<evidence type="ECO:0000256" key="7">
    <source>
        <dbReference type="PROSITE-ProRule" id="PRU01091"/>
    </source>
</evidence>
<dbReference type="PROSITE" id="PS50110">
    <property type="entry name" value="RESPONSE_REGULATORY"/>
    <property type="match status" value="1"/>
</dbReference>
<dbReference type="FunFam" id="3.40.50.2300:FF:000002">
    <property type="entry name" value="DNA-binding response regulator PhoP"/>
    <property type="match status" value="1"/>
</dbReference>
<dbReference type="InterPro" id="IPR016032">
    <property type="entry name" value="Sig_transdc_resp-reg_C-effctor"/>
</dbReference>
<dbReference type="InterPro" id="IPR011006">
    <property type="entry name" value="CheY-like_superfamily"/>
</dbReference>
<sequence>MTAPDELKGKRILLIEDEESLAIGLEYNLSEEGYIVDWAKNGREGIEKINTGNYDLIIVDLMLPYHDGFEITKLIRSRDVQMPVLILTARSSNEDKIKGLDYGADDYVVKPFNLKELLLRIERMLRRKSWYKNLEKTGETFRFGNNRVNFINLECAAGEKTFRLTPKEAMLLKYLAENSSRIISRKELLENVWNLNSDVETRTVDIFISRLRKYFEPDPENPVYFKSVRGAGYIFEPGN</sequence>
<dbReference type="eggNOG" id="COG0745">
    <property type="taxonomic scope" value="Bacteria"/>
</dbReference>
<feature type="domain" description="Response regulatory" evidence="8">
    <location>
        <begin position="11"/>
        <end position="125"/>
    </location>
</feature>
<evidence type="ECO:0000313" key="11">
    <source>
        <dbReference type="Proteomes" id="UP000009011"/>
    </source>
</evidence>
<keyword evidence="1 6" id="KW-0597">Phosphoprotein</keyword>
<keyword evidence="5" id="KW-0804">Transcription</keyword>
<evidence type="ECO:0000256" key="6">
    <source>
        <dbReference type="PROSITE-ProRule" id="PRU00169"/>
    </source>
</evidence>
<dbReference type="SUPFAM" id="SSF52172">
    <property type="entry name" value="CheY-like"/>
    <property type="match status" value="1"/>
</dbReference>
<dbReference type="RefSeq" id="WP_014855802.1">
    <property type="nucleotide sequence ID" value="NC_018178.1"/>
</dbReference>
<dbReference type="HOGENOM" id="CLU_000445_30_1_10"/>
<evidence type="ECO:0000256" key="5">
    <source>
        <dbReference type="ARBA" id="ARBA00023163"/>
    </source>
</evidence>
<dbReference type="Gene3D" id="3.40.50.2300">
    <property type="match status" value="1"/>
</dbReference>
<feature type="domain" description="OmpR/PhoB-type" evidence="9">
    <location>
        <begin position="138"/>
        <end position="237"/>
    </location>
</feature>
<dbReference type="SMART" id="SM00448">
    <property type="entry name" value="REC"/>
    <property type="match status" value="1"/>
</dbReference>
<name>I7A363_MELRP</name>
<evidence type="ECO:0000259" key="8">
    <source>
        <dbReference type="PROSITE" id="PS50110"/>
    </source>
</evidence>
<gene>
    <name evidence="10" type="ordered locus">MROS_1127</name>
</gene>
<dbReference type="Gene3D" id="1.10.10.10">
    <property type="entry name" value="Winged helix-like DNA-binding domain superfamily/Winged helix DNA-binding domain"/>
    <property type="match status" value="1"/>
</dbReference>
<dbReference type="InterPro" id="IPR039420">
    <property type="entry name" value="WalR-like"/>
</dbReference>
<evidence type="ECO:0000256" key="3">
    <source>
        <dbReference type="ARBA" id="ARBA00023015"/>
    </source>
</evidence>
<dbReference type="GO" id="GO:0006355">
    <property type="term" value="P:regulation of DNA-templated transcription"/>
    <property type="evidence" value="ECO:0007669"/>
    <property type="project" value="InterPro"/>
</dbReference>
<dbReference type="GO" id="GO:0032993">
    <property type="term" value="C:protein-DNA complex"/>
    <property type="evidence" value="ECO:0007669"/>
    <property type="project" value="TreeGrafter"/>
</dbReference>
<dbReference type="InterPro" id="IPR001867">
    <property type="entry name" value="OmpR/PhoB-type_DNA-bd"/>
</dbReference>
<proteinExistence type="predicted"/>
<dbReference type="Pfam" id="PF00486">
    <property type="entry name" value="Trans_reg_C"/>
    <property type="match status" value="1"/>
</dbReference>
<evidence type="ECO:0000256" key="2">
    <source>
        <dbReference type="ARBA" id="ARBA00023012"/>
    </source>
</evidence>
<accession>I7A363</accession>
<protein>
    <submittedName>
        <fullName evidence="10">Two component transcriptional regulator, winged helix family</fullName>
    </submittedName>
</protein>
<dbReference type="Gene3D" id="6.10.250.690">
    <property type="match status" value="1"/>
</dbReference>
<dbReference type="EMBL" id="CP003557">
    <property type="protein sequence ID" value="AFN74366.1"/>
    <property type="molecule type" value="Genomic_DNA"/>
</dbReference>
<keyword evidence="2" id="KW-0902">Two-component regulatory system</keyword>
<dbReference type="GO" id="GO:0000976">
    <property type="term" value="F:transcription cis-regulatory region binding"/>
    <property type="evidence" value="ECO:0007669"/>
    <property type="project" value="TreeGrafter"/>
</dbReference>
<dbReference type="PROSITE" id="PS51755">
    <property type="entry name" value="OMPR_PHOB"/>
    <property type="match status" value="1"/>
</dbReference>
<dbReference type="STRING" id="1191523.MROS_1127"/>
<dbReference type="GO" id="GO:0000156">
    <property type="term" value="F:phosphorelay response regulator activity"/>
    <property type="evidence" value="ECO:0007669"/>
    <property type="project" value="TreeGrafter"/>
</dbReference>
<feature type="modified residue" description="4-aspartylphosphate" evidence="6">
    <location>
        <position position="60"/>
    </location>
</feature>
<dbReference type="SUPFAM" id="SSF46894">
    <property type="entry name" value="C-terminal effector domain of the bipartite response regulators"/>
    <property type="match status" value="1"/>
</dbReference>
<evidence type="ECO:0000256" key="1">
    <source>
        <dbReference type="ARBA" id="ARBA00022553"/>
    </source>
</evidence>
<dbReference type="Proteomes" id="UP000009011">
    <property type="component" value="Chromosome"/>
</dbReference>
<reference evidence="10 11" key="1">
    <citation type="journal article" date="2013" name="PLoS ONE">
        <title>Genomic analysis of Melioribacter roseus, facultatively anaerobic organotrophic bacterium representing a novel deep lineage within Bacteriodetes/Chlorobi group.</title>
        <authorList>
            <person name="Kadnikov V.V."/>
            <person name="Mardanov A.V."/>
            <person name="Podosokorskaya O.A."/>
            <person name="Gavrilov S.N."/>
            <person name="Kublanov I.V."/>
            <person name="Beletsky A.V."/>
            <person name="Bonch-Osmolovskaya E.A."/>
            <person name="Ravin N.V."/>
        </authorList>
    </citation>
    <scope>NUCLEOTIDE SEQUENCE [LARGE SCALE GENOMIC DNA]</scope>
    <source>
        <strain evidence="11">JCM 17771 / P3M-2</strain>
    </source>
</reference>
<dbReference type="Pfam" id="PF00072">
    <property type="entry name" value="Response_reg"/>
    <property type="match status" value="1"/>
</dbReference>